<sequence>MNPLNLARTSSPPPVSNDLLARRKRGRPRKDEQENVRVTPNLDVNLVGKTVSGMVAGSFDAGYILNVKVDDSDTKLRGVVFARGKVMPVTPVNDVAPNVKMFTKEETKNQSDDQSLPPNDQPIKDAVNDLEISEPARALSLISKDSNGEAATRLVDFFPATETKKTMVTGQENLVLAQKEQQKSPGEGRGFDLMAVEPVCPGEKVPQELQLELGNKSILSGDNNNDSIVMEIDPKSSVSRMDL</sequence>
<organism evidence="2 3">
    <name type="scientific">Brassica carinata</name>
    <name type="common">Ethiopian mustard</name>
    <name type="synonym">Abyssinian cabbage</name>
    <dbReference type="NCBI Taxonomy" id="52824"/>
    <lineage>
        <taxon>Eukaryota</taxon>
        <taxon>Viridiplantae</taxon>
        <taxon>Streptophyta</taxon>
        <taxon>Embryophyta</taxon>
        <taxon>Tracheophyta</taxon>
        <taxon>Spermatophyta</taxon>
        <taxon>Magnoliopsida</taxon>
        <taxon>eudicotyledons</taxon>
        <taxon>Gunneridae</taxon>
        <taxon>Pentapetalae</taxon>
        <taxon>rosids</taxon>
        <taxon>malvids</taxon>
        <taxon>Brassicales</taxon>
        <taxon>Brassicaceae</taxon>
        <taxon>Brassiceae</taxon>
        <taxon>Brassica</taxon>
    </lineage>
</organism>
<gene>
    <name evidence="2" type="ORF">Bca52824_068152</name>
</gene>
<evidence type="ECO:0000313" key="3">
    <source>
        <dbReference type="Proteomes" id="UP000886595"/>
    </source>
</evidence>
<dbReference type="PANTHER" id="PTHR34682">
    <property type="entry name" value="AT HOOK MOTIF-CONTAINING PROTEIN"/>
    <property type="match status" value="1"/>
</dbReference>
<keyword evidence="3" id="KW-1185">Reference proteome</keyword>
<feature type="region of interest" description="Disordered" evidence="1">
    <location>
        <begin position="1"/>
        <end position="37"/>
    </location>
</feature>
<evidence type="ECO:0000313" key="2">
    <source>
        <dbReference type="EMBL" id="KAG2261073.1"/>
    </source>
</evidence>
<dbReference type="AlphaFoldDB" id="A0A8X7Q1A3"/>
<name>A0A8X7Q1A3_BRACI</name>
<dbReference type="InterPro" id="IPR045881">
    <property type="entry name" value="MNM1-like"/>
</dbReference>
<comment type="caution">
    <text evidence="2">The sequence shown here is derived from an EMBL/GenBank/DDBJ whole genome shotgun (WGS) entry which is preliminary data.</text>
</comment>
<protein>
    <recommendedName>
        <fullName evidence="4">AT hook motif-containing protein</fullName>
    </recommendedName>
</protein>
<dbReference type="PANTHER" id="PTHR34682:SF9">
    <property type="entry name" value="AT HOOK MOTIF-CONTAINING PROTEIN"/>
    <property type="match status" value="1"/>
</dbReference>
<dbReference type="OrthoDB" id="1910926at2759"/>
<reference evidence="2 3" key="1">
    <citation type="submission" date="2020-02" db="EMBL/GenBank/DDBJ databases">
        <authorList>
            <person name="Ma Q."/>
            <person name="Huang Y."/>
            <person name="Song X."/>
            <person name="Pei D."/>
        </authorList>
    </citation>
    <scope>NUCLEOTIDE SEQUENCE [LARGE SCALE GENOMIC DNA]</scope>
    <source>
        <strain evidence="2">Sxm20200214</strain>
        <tissue evidence="2">Leaf</tissue>
    </source>
</reference>
<dbReference type="Proteomes" id="UP000886595">
    <property type="component" value="Unassembled WGS sequence"/>
</dbReference>
<proteinExistence type="predicted"/>
<dbReference type="EMBL" id="JAAMPC010000014">
    <property type="protein sequence ID" value="KAG2261073.1"/>
    <property type="molecule type" value="Genomic_DNA"/>
</dbReference>
<evidence type="ECO:0000256" key="1">
    <source>
        <dbReference type="SAM" id="MobiDB-lite"/>
    </source>
</evidence>
<evidence type="ECO:0008006" key="4">
    <source>
        <dbReference type="Google" id="ProtNLM"/>
    </source>
</evidence>
<accession>A0A8X7Q1A3</accession>
<feature type="region of interest" description="Disordered" evidence="1">
    <location>
        <begin position="105"/>
        <end position="124"/>
    </location>
</feature>